<keyword evidence="11" id="KW-1185">Reference proteome</keyword>
<dbReference type="GO" id="GO:0034475">
    <property type="term" value="P:U4 snRNA 3'-end processing"/>
    <property type="evidence" value="ECO:0007669"/>
    <property type="project" value="TreeGrafter"/>
</dbReference>
<dbReference type="OrthoDB" id="1650at2759"/>
<proteinExistence type="inferred from homology"/>
<dbReference type="GO" id="GO:0071034">
    <property type="term" value="P:CUT catabolic process"/>
    <property type="evidence" value="ECO:0007669"/>
    <property type="project" value="TreeGrafter"/>
</dbReference>
<dbReference type="GO" id="GO:0071035">
    <property type="term" value="P:nuclear polyadenylation-dependent rRNA catabolic process"/>
    <property type="evidence" value="ECO:0007669"/>
    <property type="project" value="TreeGrafter"/>
</dbReference>
<dbReference type="GO" id="GO:0003723">
    <property type="term" value="F:RNA binding"/>
    <property type="evidence" value="ECO:0007669"/>
    <property type="project" value="UniProtKB-KW"/>
</dbReference>
<organism evidence="10 11">
    <name type="scientific">Diacronema lutheri</name>
    <name type="common">Unicellular marine alga</name>
    <name type="synonym">Monochrysis lutheri</name>
    <dbReference type="NCBI Taxonomy" id="2081491"/>
    <lineage>
        <taxon>Eukaryota</taxon>
        <taxon>Haptista</taxon>
        <taxon>Haptophyta</taxon>
        <taxon>Pavlovophyceae</taxon>
        <taxon>Pavlovales</taxon>
        <taxon>Pavlovaceae</taxon>
        <taxon>Diacronema</taxon>
    </lineage>
</organism>
<evidence type="ECO:0000256" key="6">
    <source>
        <dbReference type="ARBA" id="ARBA00023242"/>
    </source>
</evidence>
<dbReference type="CDD" id="cd22525">
    <property type="entry name" value="KH-I_Rrp4_eukar"/>
    <property type="match status" value="1"/>
</dbReference>
<evidence type="ECO:0000259" key="8">
    <source>
        <dbReference type="Pfam" id="PF15985"/>
    </source>
</evidence>
<dbReference type="OMA" id="GVNGFIW"/>
<keyword evidence="5" id="KW-0694">RNA-binding</keyword>
<name>A0A8J6CFW6_DIALT</name>
<dbReference type="AlphaFoldDB" id="A0A8J6CFW6"/>
<sequence>MLWVRPPATPAPPHAGARATWVTPGEELCEEVGFLRGHGTYVKDGMLVAAVAGVVERVNKLVSVRPYNARYGGEVGDVVVCRVVDVGAKRWKVDVNARQKGVLLLSSINLPGGEQRRRTAEDQLNMRQFYVEHDVLSAEVQTFFADGAMSLHTRSLKYGKLGCGTLVTVAPSLVRRAKQHFHTFDFGVATIFGMNGFIWVGIATALSPKADAMDVGSTRDGGIGEEAQESDASFHVRERTCRVCNAIVLLDRFFMPVAAAPVHALYEKSIEAGMSPWDMLLPENAILLADGLRASGVLGVRVADE</sequence>
<evidence type="ECO:0000256" key="1">
    <source>
        <dbReference type="ARBA" id="ARBA00004123"/>
    </source>
</evidence>
<accession>A0A8J6CFW6</accession>
<dbReference type="InterPro" id="IPR036612">
    <property type="entry name" value="KH_dom_type_1_sf"/>
</dbReference>
<dbReference type="InterPro" id="IPR026699">
    <property type="entry name" value="Exosome_RNA_bind1/RRP40/RRP4"/>
</dbReference>
<reference evidence="10" key="1">
    <citation type="submission" date="2021-05" db="EMBL/GenBank/DDBJ databases">
        <title>The genome of the haptophyte Pavlova lutheri (Diacronema luteri, Pavlovales) - a model for lipid biosynthesis in eukaryotic algae.</title>
        <authorList>
            <person name="Hulatt C.J."/>
            <person name="Posewitz M.C."/>
        </authorList>
    </citation>
    <scope>NUCLEOTIDE SEQUENCE</scope>
    <source>
        <strain evidence="10">NIVA-4/92</strain>
    </source>
</reference>
<evidence type="ECO:0000259" key="9">
    <source>
        <dbReference type="Pfam" id="PF21266"/>
    </source>
</evidence>
<keyword evidence="4" id="KW-0271">Exosome</keyword>
<dbReference type="FunFam" id="2.40.50.140:FF:000038">
    <property type="entry name" value="Exosome complex component RRP4"/>
    <property type="match status" value="1"/>
</dbReference>
<dbReference type="GO" id="GO:0000176">
    <property type="term" value="C:nuclear exosome (RNase complex)"/>
    <property type="evidence" value="ECO:0007669"/>
    <property type="project" value="TreeGrafter"/>
</dbReference>
<dbReference type="InterPro" id="IPR012340">
    <property type="entry name" value="NA-bd_OB-fold"/>
</dbReference>
<evidence type="ECO:0000256" key="4">
    <source>
        <dbReference type="ARBA" id="ARBA00022835"/>
    </source>
</evidence>
<evidence type="ECO:0000313" key="11">
    <source>
        <dbReference type="Proteomes" id="UP000751190"/>
    </source>
</evidence>
<dbReference type="PANTHER" id="PTHR21321">
    <property type="entry name" value="PNAS-3 RELATED"/>
    <property type="match status" value="1"/>
</dbReference>
<gene>
    <name evidence="10" type="ORF">KFE25_005991</name>
</gene>
<comment type="caution">
    <text evidence="10">The sequence shown here is derived from an EMBL/GenBank/DDBJ whole genome shotgun (WGS) entry which is preliminary data.</text>
</comment>
<dbReference type="InterPro" id="IPR025721">
    <property type="entry name" value="Exosome_cplx_N_dom"/>
</dbReference>
<keyword evidence="3" id="KW-0698">rRNA processing</keyword>
<dbReference type="SUPFAM" id="SSF110324">
    <property type="entry name" value="Ribosomal L27 protein-like"/>
    <property type="match status" value="1"/>
</dbReference>
<dbReference type="CDD" id="cd05789">
    <property type="entry name" value="S1_Rrp4"/>
    <property type="match status" value="1"/>
</dbReference>
<dbReference type="SUPFAM" id="SSF50249">
    <property type="entry name" value="Nucleic acid-binding proteins"/>
    <property type="match status" value="1"/>
</dbReference>
<evidence type="ECO:0000313" key="10">
    <source>
        <dbReference type="EMBL" id="KAG8469536.1"/>
    </source>
</evidence>
<dbReference type="InterPro" id="IPR004088">
    <property type="entry name" value="KH_dom_type_1"/>
</dbReference>
<feature type="domain" description="Exosome complex component N-terminal" evidence="7">
    <location>
        <begin position="22"/>
        <end position="58"/>
    </location>
</feature>
<dbReference type="PANTHER" id="PTHR21321:SF4">
    <property type="entry name" value="EXOSOME COMPLEX COMPONENT RRP4"/>
    <property type="match status" value="1"/>
</dbReference>
<dbReference type="Proteomes" id="UP000751190">
    <property type="component" value="Unassembled WGS sequence"/>
</dbReference>
<dbReference type="EMBL" id="JAGTXO010000002">
    <property type="protein sequence ID" value="KAG8469536.1"/>
    <property type="molecule type" value="Genomic_DNA"/>
</dbReference>
<dbReference type="InterPro" id="IPR048565">
    <property type="entry name" value="S1_RRP4"/>
</dbReference>
<dbReference type="Pfam" id="PF15985">
    <property type="entry name" value="KH_6"/>
    <property type="match status" value="1"/>
</dbReference>
<dbReference type="Pfam" id="PF21266">
    <property type="entry name" value="S1_RRP4"/>
    <property type="match status" value="1"/>
</dbReference>
<evidence type="ECO:0008006" key="12">
    <source>
        <dbReference type="Google" id="ProtNLM"/>
    </source>
</evidence>
<dbReference type="Pfam" id="PF14382">
    <property type="entry name" value="ECR1_N"/>
    <property type="match status" value="1"/>
</dbReference>
<dbReference type="GO" id="GO:0071038">
    <property type="term" value="P:TRAMP-dependent tRNA surveillance pathway"/>
    <property type="evidence" value="ECO:0007669"/>
    <property type="project" value="TreeGrafter"/>
</dbReference>
<dbReference type="GO" id="GO:0000467">
    <property type="term" value="P:exonucleolytic trimming to generate mature 3'-end of 5.8S rRNA from tricistronic rRNA transcript (SSU-rRNA, 5.8S rRNA, LSU-rRNA)"/>
    <property type="evidence" value="ECO:0007669"/>
    <property type="project" value="TreeGrafter"/>
</dbReference>
<evidence type="ECO:0000256" key="5">
    <source>
        <dbReference type="ARBA" id="ARBA00022884"/>
    </source>
</evidence>
<dbReference type="GO" id="GO:0000177">
    <property type="term" value="C:cytoplasmic exosome (RNase complex)"/>
    <property type="evidence" value="ECO:0007669"/>
    <property type="project" value="TreeGrafter"/>
</dbReference>
<protein>
    <recommendedName>
        <fullName evidence="12">Ribosomal RNA-processing protein 4</fullName>
    </recommendedName>
</protein>
<dbReference type="Gene3D" id="2.40.50.140">
    <property type="entry name" value="Nucleic acid-binding proteins"/>
    <property type="match status" value="1"/>
</dbReference>
<evidence type="ECO:0000256" key="2">
    <source>
        <dbReference type="ARBA" id="ARBA00009155"/>
    </source>
</evidence>
<evidence type="ECO:0000259" key="7">
    <source>
        <dbReference type="Pfam" id="PF14382"/>
    </source>
</evidence>
<feature type="domain" description="K Homology" evidence="8">
    <location>
        <begin position="164"/>
        <end position="201"/>
    </location>
</feature>
<comment type="subcellular location">
    <subcellularLocation>
        <location evidence="1">Nucleus</location>
    </subcellularLocation>
</comment>
<keyword evidence="6" id="KW-0539">Nucleus</keyword>
<dbReference type="SUPFAM" id="SSF54791">
    <property type="entry name" value="Eukaryotic type KH-domain (KH-domain type I)"/>
    <property type="match status" value="1"/>
</dbReference>
<comment type="similarity">
    <text evidence="2">Belongs to the RRP4 family.</text>
</comment>
<dbReference type="Gene3D" id="2.40.50.100">
    <property type="match status" value="1"/>
</dbReference>
<dbReference type="GO" id="GO:0071051">
    <property type="term" value="P:poly(A)-dependent snoRNA 3'-end processing"/>
    <property type="evidence" value="ECO:0007669"/>
    <property type="project" value="TreeGrafter"/>
</dbReference>
<feature type="domain" description="RRP4 S1" evidence="9">
    <location>
        <begin position="70"/>
        <end position="141"/>
    </location>
</feature>
<evidence type="ECO:0000256" key="3">
    <source>
        <dbReference type="ARBA" id="ARBA00022552"/>
    </source>
</evidence>